<reference evidence="7" key="1">
    <citation type="submission" date="2022-06" db="EMBL/GenBank/DDBJ databases">
        <title>Complete genome sequence of soil microorganisms Streptomyces sp. Qhu-M197 isolated from Alpine meadows habitats on the Tibetan Plateau.</title>
        <authorList>
            <person name="Zhang B."/>
            <person name="Xiang X."/>
            <person name="Fan J."/>
        </authorList>
    </citation>
    <scope>NUCLEOTIDE SEQUENCE</scope>
    <source>
        <strain evidence="7">Qhu-M197</strain>
    </source>
</reference>
<dbReference type="Proteomes" id="UP001056374">
    <property type="component" value="Chromosome"/>
</dbReference>
<feature type="transmembrane region" description="Helical" evidence="6">
    <location>
        <begin position="70"/>
        <end position="90"/>
    </location>
</feature>
<keyword evidence="4 6" id="KW-1133">Transmembrane helix</keyword>
<evidence type="ECO:0000256" key="5">
    <source>
        <dbReference type="ARBA" id="ARBA00023136"/>
    </source>
</evidence>
<feature type="transmembrane region" description="Helical" evidence="6">
    <location>
        <begin position="286"/>
        <end position="306"/>
    </location>
</feature>
<evidence type="ECO:0000256" key="1">
    <source>
        <dbReference type="ARBA" id="ARBA00004651"/>
    </source>
</evidence>
<dbReference type="CDD" id="cd06579">
    <property type="entry name" value="TM_PBP1_transp_AraH_like"/>
    <property type="match status" value="1"/>
</dbReference>
<name>A0ABY4Z793_9ACTN</name>
<evidence type="ECO:0000313" key="8">
    <source>
        <dbReference type="Proteomes" id="UP001056374"/>
    </source>
</evidence>
<keyword evidence="8" id="KW-1185">Reference proteome</keyword>
<feature type="transmembrane region" description="Helical" evidence="6">
    <location>
        <begin position="312"/>
        <end position="330"/>
    </location>
</feature>
<proteinExistence type="predicted"/>
<feature type="transmembrane region" description="Helical" evidence="6">
    <location>
        <begin position="110"/>
        <end position="132"/>
    </location>
</feature>
<feature type="transmembrane region" description="Helical" evidence="6">
    <location>
        <begin position="139"/>
        <end position="160"/>
    </location>
</feature>
<dbReference type="RefSeq" id="WP_252548959.1">
    <property type="nucleotide sequence ID" value="NZ_CP099468.1"/>
</dbReference>
<evidence type="ECO:0000256" key="2">
    <source>
        <dbReference type="ARBA" id="ARBA00022475"/>
    </source>
</evidence>
<feature type="transmembrane region" description="Helical" evidence="6">
    <location>
        <begin position="180"/>
        <end position="198"/>
    </location>
</feature>
<evidence type="ECO:0000256" key="4">
    <source>
        <dbReference type="ARBA" id="ARBA00022989"/>
    </source>
</evidence>
<evidence type="ECO:0000256" key="3">
    <source>
        <dbReference type="ARBA" id="ARBA00022692"/>
    </source>
</evidence>
<dbReference type="PANTHER" id="PTHR32196">
    <property type="entry name" value="ABC TRANSPORTER PERMEASE PROTEIN YPHD-RELATED-RELATED"/>
    <property type="match status" value="1"/>
</dbReference>
<dbReference type="EMBL" id="CP099468">
    <property type="protein sequence ID" value="USQ84634.1"/>
    <property type="molecule type" value="Genomic_DNA"/>
</dbReference>
<dbReference type="InterPro" id="IPR001851">
    <property type="entry name" value="ABC_transp_permease"/>
</dbReference>
<feature type="transmembrane region" description="Helical" evidence="6">
    <location>
        <begin position="231"/>
        <end position="250"/>
    </location>
</feature>
<keyword evidence="3 6" id="KW-0812">Transmembrane</keyword>
<feature type="transmembrane region" description="Helical" evidence="6">
    <location>
        <begin position="32"/>
        <end position="50"/>
    </location>
</feature>
<evidence type="ECO:0000313" key="7">
    <source>
        <dbReference type="EMBL" id="USQ84634.1"/>
    </source>
</evidence>
<protein>
    <submittedName>
        <fullName evidence="7">ABC transporter permease</fullName>
    </submittedName>
</protein>
<keyword evidence="5 6" id="KW-0472">Membrane</keyword>
<comment type="subcellular location">
    <subcellularLocation>
        <location evidence="1">Cell membrane</location>
        <topology evidence="1">Multi-pass membrane protein</topology>
    </subcellularLocation>
</comment>
<sequence length="339" mass="34082">MSLKTPSASPDVAAPPSAGRLSGITSRGLLRIPHGGLVLVLVLVAVFTALQADSFTSSQNLLNVLRQISVNAVIAAGLTLLMTAGGMDFSMGSNAAVTLSVAAQLLHSGWSTPATVVISLALATAIGLVNGLVVTFTRVAPFVATLATAMLLDGVALLVLDGMSVTIGDRMTGLGNDNLAGIPYLTIVAVLVLALIGVTMKYTTFGRDAFAMGGNEHVARLSGINVSGRKLALYALAGVLAGLAGLMLLSRLGAAAPNTAGLMTQLTAVAAVVIGGTSLAGGHGTIVGTILGVILLGVVANALNLLQVNSNYQFVVTGGVLLVAAIINEFQRRSTPGGH</sequence>
<dbReference type="Pfam" id="PF02653">
    <property type="entry name" value="BPD_transp_2"/>
    <property type="match status" value="1"/>
</dbReference>
<accession>A0ABY4Z793</accession>
<organism evidence="7 8">
    <name type="scientific">Streptomyces phaeoluteigriseus</name>
    <dbReference type="NCBI Taxonomy" id="114686"/>
    <lineage>
        <taxon>Bacteria</taxon>
        <taxon>Bacillati</taxon>
        <taxon>Actinomycetota</taxon>
        <taxon>Actinomycetes</taxon>
        <taxon>Kitasatosporales</taxon>
        <taxon>Streptomycetaceae</taxon>
        <taxon>Streptomyces</taxon>
        <taxon>Streptomyces aurantiacus group</taxon>
    </lineage>
</organism>
<gene>
    <name evidence="7" type="ORF">NFX46_13045</name>
</gene>
<evidence type="ECO:0000256" key="6">
    <source>
        <dbReference type="SAM" id="Phobius"/>
    </source>
</evidence>
<keyword evidence="2" id="KW-1003">Cell membrane</keyword>